<dbReference type="RefSeq" id="WP_097052709.1">
    <property type="nucleotide sequence ID" value="NZ_OBMM01000005.1"/>
</dbReference>
<dbReference type="EMBL" id="OBMM01000005">
    <property type="protein sequence ID" value="SOC26568.1"/>
    <property type="molecule type" value="Genomic_DNA"/>
</dbReference>
<dbReference type="Proteomes" id="UP000219068">
    <property type="component" value="Unassembled WGS sequence"/>
</dbReference>
<evidence type="ECO:0000313" key="2">
    <source>
        <dbReference type="Proteomes" id="UP000219068"/>
    </source>
</evidence>
<evidence type="ECO:0000313" key="1">
    <source>
        <dbReference type="EMBL" id="SOC26568.1"/>
    </source>
</evidence>
<organism evidence="1 2">
    <name type="scientific">Thalassospira xiamenensis</name>
    <dbReference type="NCBI Taxonomy" id="220697"/>
    <lineage>
        <taxon>Bacteria</taxon>
        <taxon>Pseudomonadati</taxon>
        <taxon>Pseudomonadota</taxon>
        <taxon>Alphaproteobacteria</taxon>
        <taxon>Rhodospirillales</taxon>
        <taxon>Thalassospiraceae</taxon>
        <taxon>Thalassospira</taxon>
    </lineage>
</organism>
<dbReference type="AlphaFoldDB" id="A0A285TS30"/>
<sequence>MEKKSWAVKSNTFGREYQISGSDIKDAILSNFETISKHAKIPGTAKVNKVTVVFQPMILKSQGGVELTVDYSSTGRSEQAVVWVHASPNDMPDGPLNLSDAFK</sequence>
<gene>
    <name evidence="1" type="ORF">SAMN05428964_105137</name>
</gene>
<proteinExistence type="predicted"/>
<reference evidence="1 2" key="1">
    <citation type="submission" date="2017-08" db="EMBL/GenBank/DDBJ databases">
        <authorList>
            <person name="de Groot N.N."/>
        </authorList>
    </citation>
    <scope>NUCLEOTIDE SEQUENCE [LARGE SCALE GENOMIC DNA]</scope>
    <source>
        <strain evidence="1 2">USBA 78</strain>
    </source>
</reference>
<name>A0A285TS30_9PROT</name>
<protein>
    <submittedName>
        <fullName evidence="1">Uncharacterized protein</fullName>
    </submittedName>
</protein>
<accession>A0A285TS30</accession>